<comment type="caution">
    <text evidence="1">The sequence shown here is derived from an EMBL/GenBank/DDBJ whole genome shotgun (WGS) entry which is preliminary data.</text>
</comment>
<organism evidence="1 2">
    <name type="scientific">Aureimonas glaciei</name>
    <dbReference type="NCBI Taxonomy" id="1776957"/>
    <lineage>
        <taxon>Bacteria</taxon>
        <taxon>Pseudomonadati</taxon>
        <taxon>Pseudomonadota</taxon>
        <taxon>Alphaproteobacteria</taxon>
        <taxon>Hyphomicrobiales</taxon>
        <taxon>Aurantimonadaceae</taxon>
        <taxon>Aureimonas</taxon>
    </lineage>
</organism>
<dbReference type="Proteomes" id="UP000613160">
    <property type="component" value="Unassembled WGS sequence"/>
</dbReference>
<evidence type="ECO:0000313" key="2">
    <source>
        <dbReference type="Proteomes" id="UP000613160"/>
    </source>
</evidence>
<sequence length="129" mass="14307">MPHTPTPIIETQQFPSAGTLAHDLGQDLMFAYCEEKNREYFIARAGEKLVRIGHVLGFVFSRAKPFSGELAIQKMDAAMFDAGKQSLADIAVRAAERDFWKDRATIAECHAADLEAEVLSLRKRGRVAA</sequence>
<evidence type="ECO:0000313" key="1">
    <source>
        <dbReference type="EMBL" id="GGD11883.1"/>
    </source>
</evidence>
<reference evidence="1" key="2">
    <citation type="submission" date="2020-09" db="EMBL/GenBank/DDBJ databases">
        <authorList>
            <person name="Sun Q."/>
            <person name="Zhou Y."/>
        </authorList>
    </citation>
    <scope>NUCLEOTIDE SEQUENCE</scope>
    <source>
        <strain evidence="1">CGMCC 1.15493</strain>
    </source>
</reference>
<reference evidence="1" key="1">
    <citation type="journal article" date="2014" name="Int. J. Syst. Evol. Microbiol.">
        <title>Complete genome sequence of Corynebacterium casei LMG S-19264T (=DSM 44701T), isolated from a smear-ripened cheese.</title>
        <authorList>
            <consortium name="US DOE Joint Genome Institute (JGI-PGF)"/>
            <person name="Walter F."/>
            <person name="Albersmeier A."/>
            <person name="Kalinowski J."/>
            <person name="Ruckert C."/>
        </authorList>
    </citation>
    <scope>NUCLEOTIDE SEQUENCE</scope>
    <source>
        <strain evidence="1">CGMCC 1.15493</strain>
    </source>
</reference>
<keyword evidence="2" id="KW-1185">Reference proteome</keyword>
<dbReference type="AlphaFoldDB" id="A0A916XU84"/>
<name>A0A916XU84_9HYPH</name>
<proteinExistence type="predicted"/>
<gene>
    <name evidence="1" type="ORF">GCM10011335_13570</name>
</gene>
<dbReference type="EMBL" id="BMJJ01000002">
    <property type="protein sequence ID" value="GGD11883.1"/>
    <property type="molecule type" value="Genomic_DNA"/>
</dbReference>
<protein>
    <submittedName>
        <fullName evidence="1">Uncharacterized protein</fullName>
    </submittedName>
</protein>
<dbReference type="RefSeq" id="WP_188849796.1">
    <property type="nucleotide sequence ID" value="NZ_BMJJ01000002.1"/>
</dbReference>
<accession>A0A916XU84</accession>